<evidence type="ECO:0000256" key="3">
    <source>
        <dbReference type="PROSITE-ProRule" id="PRU00221"/>
    </source>
</evidence>
<dbReference type="InterPro" id="IPR002372">
    <property type="entry name" value="PQQ_rpt_dom"/>
</dbReference>
<reference evidence="7" key="1">
    <citation type="journal article" date="2012" name="Science">
        <title>The Paleozoic origin of enzymatic lignin decomposition reconstructed from 31 fungal genomes.</title>
        <authorList>
            <person name="Floudas D."/>
            <person name="Binder M."/>
            <person name="Riley R."/>
            <person name="Barry K."/>
            <person name="Blanchette R.A."/>
            <person name="Henrissat B."/>
            <person name="Martinez A.T."/>
            <person name="Otillar R."/>
            <person name="Spatafora J.W."/>
            <person name="Yadav J.S."/>
            <person name="Aerts A."/>
            <person name="Benoit I."/>
            <person name="Boyd A."/>
            <person name="Carlson A."/>
            <person name="Copeland A."/>
            <person name="Coutinho P.M."/>
            <person name="de Vries R.P."/>
            <person name="Ferreira P."/>
            <person name="Findley K."/>
            <person name="Foster B."/>
            <person name="Gaskell J."/>
            <person name="Glotzer D."/>
            <person name="Gorecki P."/>
            <person name="Heitman J."/>
            <person name="Hesse C."/>
            <person name="Hori C."/>
            <person name="Igarashi K."/>
            <person name="Jurgens J.A."/>
            <person name="Kallen N."/>
            <person name="Kersten P."/>
            <person name="Kohler A."/>
            <person name="Kuees U."/>
            <person name="Kumar T.K.A."/>
            <person name="Kuo A."/>
            <person name="LaButti K."/>
            <person name="Larrondo L.F."/>
            <person name="Lindquist E."/>
            <person name="Ling A."/>
            <person name="Lombard V."/>
            <person name="Lucas S."/>
            <person name="Lundell T."/>
            <person name="Martin R."/>
            <person name="McLaughlin D.J."/>
            <person name="Morgenstern I."/>
            <person name="Morin E."/>
            <person name="Murat C."/>
            <person name="Nagy L.G."/>
            <person name="Nolan M."/>
            <person name="Ohm R.A."/>
            <person name="Patyshakuliyeva A."/>
            <person name="Rokas A."/>
            <person name="Ruiz-Duenas F.J."/>
            <person name="Sabat G."/>
            <person name="Salamov A."/>
            <person name="Samejima M."/>
            <person name="Schmutz J."/>
            <person name="Slot J.C."/>
            <person name="St John F."/>
            <person name="Stenlid J."/>
            <person name="Sun H."/>
            <person name="Sun S."/>
            <person name="Syed K."/>
            <person name="Tsang A."/>
            <person name="Wiebenga A."/>
            <person name="Young D."/>
            <person name="Pisabarro A."/>
            <person name="Eastwood D.C."/>
            <person name="Martin F."/>
            <person name="Cullen D."/>
            <person name="Grigoriev I.V."/>
            <person name="Hibbett D.S."/>
        </authorList>
    </citation>
    <scope>NUCLEOTIDE SEQUENCE [LARGE SCALE GENOMIC DNA]</scope>
    <source>
        <strain evidence="7">RWD-64-598 SS2</strain>
    </source>
</reference>
<organism evidence="6 7">
    <name type="scientific">Coniophora puteana (strain RWD-64-598)</name>
    <name type="common">Brown rot fungus</name>
    <dbReference type="NCBI Taxonomy" id="741705"/>
    <lineage>
        <taxon>Eukaryota</taxon>
        <taxon>Fungi</taxon>
        <taxon>Dikarya</taxon>
        <taxon>Basidiomycota</taxon>
        <taxon>Agaricomycotina</taxon>
        <taxon>Agaricomycetes</taxon>
        <taxon>Agaricomycetidae</taxon>
        <taxon>Boletales</taxon>
        <taxon>Coniophorineae</taxon>
        <taxon>Coniophoraceae</taxon>
        <taxon>Coniophora</taxon>
    </lineage>
</organism>
<dbReference type="PANTHER" id="PTHR19879:SF9">
    <property type="entry name" value="TRANSCRIPTION INITIATION FACTOR TFIID SUBUNIT 5"/>
    <property type="match status" value="1"/>
</dbReference>
<sequence>MSQRASSQADSDDGPLPFTFHDGEDDSEPPVVTCVEYSPDGQSIATGAHDSTVRFWDAKTGQETRRLTSGHPVLWISFSRSGRRLAAICLSSDAERAHVVDGQWVIDGSEAGTTCVWDVSTGKKVAGPFIMEHRAHYDRAVTAITCSPSKDHLVCVVNEKEVYVWDLHTCKIALSSVRPSCHPRLSFEDVCAFQIPQRKAELPHLCHPAYGGGVTAIHAFPDGRRFVSSTFDDHYIRIWDVQTGKQVKEFSFPGGCNIALSEDGSLLAAGSTKRFGCVTLLDANSGEEYSPPLLGAGSQTQKLLFSSDSSVLAVIINDGGLRLVHDVLGDREINVIAVKDVIDVAFSPDGIHLAYVTHTGNTLLCNVCDAATTTVTIEPQRPGPESDLNLTFLPDGKSLLRTSDQNKARIWDITTGQNVVKYTLSSRSQALSAVSPDGKTFLYGWVKSEDEFRLEMIDVVSGKRVWLITETVSITAIAFVPAGDKVVVGSTNGTLQVLETSTGRILLRHIDDRRSSVELVSGAQSLSTHSNDSSFVYYSRTPLLNCKEGALALRTGTMTRL</sequence>
<name>A0A5M3MBK6_CONPW</name>
<dbReference type="SMART" id="SM00320">
    <property type="entry name" value="WD40"/>
    <property type="match status" value="8"/>
</dbReference>
<dbReference type="InterPro" id="IPR019775">
    <property type="entry name" value="WD40_repeat_CS"/>
</dbReference>
<dbReference type="InterPro" id="IPR015943">
    <property type="entry name" value="WD40/YVTN_repeat-like_dom_sf"/>
</dbReference>
<keyword evidence="7" id="KW-1185">Reference proteome</keyword>
<dbReference type="PROSITE" id="PS00678">
    <property type="entry name" value="WD_REPEATS_1"/>
    <property type="match status" value="2"/>
</dbReference>
<feature type="repeat" description="WD" evidence="3">
    <location>
        <begin position="207"/>
        <end position="249"/>
    </location>
</feature>
<evidence type="ECO:0000313" key="7">
    <source>
        <dbReference type="Proteomes" id="UP000053558"/>
    </source>
</evidence>
<dbReference type="KEGG" id="cput:CONPUDRAFT_130800"/>
<dbReference type="RefSeq" id="XP_007773523.1">
    <property type="nucleotide sequence ID" value="XM_007775333.1"/>
</dbReference>
<proteinExistence type="predicted"/>
<evidence type="ECO:0000259" key="5">
    <source>
        <dbReference type="Pfam" id="PF13360"/>
    </source>
</evidence>
<evidence type="ECO:0000256" key="2">
    <source>
        <dbReference type="ARBA" id="ARBA00022737"/>
    </source>
</evidence>
<dbReference type="AlphaFoldDB" id="A0A5M3MBK6"/>
<evidence type="ECO:0000256" key="1">
    <source>
        <dbReference type="ARBA" id="ARBA00022574"/>
    </source>
</evidence>
<dbReference type="GO" id="GO:0008233">
    <property type="term" value="F:peptidase activity"/>
    <property type="evidence" value="ECO:0007669"/>
    <property type="project" value="UniProtKB-KW"/>
</dbReference>
<feature type="domain" description="Pyrrolo-quinoline quinone repeat" evidence="5">
    <location>
        <begin position="395"/>
        <end position="519"/>
    </location>
</feature>
<dbReference type="PROSITE" id="PS50294">
    <property type="entry name" value="WD_REPEATS_REGION"/>
    <property type="match status" value="1"/>
</dbReference>
<dbReference type="Gene3D" id="2.130.10.10">
    <property type="entry name" value="YVTN repeat-like/Quinoprotein amine dehydrogenase"/>
    <property type="match status" value="3"/>
</dbReference>
<keyword evidence="2" id="KW-0677">Repeat</keyword>
<accession>A0A5M3MBK6</accession>
<dbReference type="GO" id="GO:0006508">
    <property type="term" value="P:proteolysis"/>
    <property type="evidence" value="ECO:0007669"/>
    <property type="project" value="UniProtKB-KW"/>
</dbReference>
<evidence type="ECO:0000313" key="6">
    <source>
        <dbReference type="EMBL" id="EIW76274.1"/>
    </source>
</evidence>
<dbReference type="Pfam" id="PF13360">
    <property type="entry name" value="PQQ_2"/>
    <property type="match status" value="1"/>
</dbReference>
<gene>
    <name evidence="6" type="ORF">CONPUDRAFT_130800</name>
</gene>
<comment type="caution">
    <text evidence="6">The sequence shown here is derived from an EMBL/GenBank/DDBJ whole genome shotgun (WGS) entry which is preliminary data.</text>
</comment>
<keyword evidence="6" id="KW-0645">Protease</keyword>
<feature type="region of interest" description="Disordered" evidence="4">
    <location>
        <begin position="1"/>
        <end position="30"/>
    </location>
</feature>
<keyword evidence="6" id="KW-0378">Hydrolase</keyword>
<dbReference type="Pfam" id="PF00400">
    <property type="entry name" value="WD40"/>
    <property type="match status" value="2"/>
</dbReference>
<dbReference type="SUPFAM" id="SSF82171">
    <property type="entry name" value="DPP6 N-terminal domain-like"/>
    <property type="match status" value="1"/>
</dbReference>
<dbReference type="EMBL" id="JH711586">
    <property type="protein sequence ID" value="EIW76274.1"/>
    <property type="molecule type" value="Genomic_DNA"/>
</dbReference>
<dbReference type="GeneID" id="19200292"/>
<dbReference type="PROSITE" id="PS50082">
    <property type="entry name" value="WD_REPEATS_2"/>
    <property type="match status" value="3"/>
</dbReference>
<feature type="repeat" description="WD" evidence="3">
    <location>
        <begin position="390"/>
        <end position="421"/>
    </location>
</feature>
<protein>
    <submittedName>
        <fullName evidence="6">Tricorn protease domain 2-containing protein</fullName>
    </submittedName>
</protein>
<feature type="repeat" description="WD" evidence="3">
    <location>
        <begin position="32"/>
        <end position="66"/>
    </location>
</feature>
<dbReference type="InterPro" id="IPR001680">
    <property type="entry name" value="WD40_rpt"/>
</dbReference>
<dbReference type="OrthoDB" id="2615105at2759"/>
<evidence type="ECO:0000256" key="4">
    <source>
        <dbReference type="SAM" id="MobiDB-lite"/>
    </source>
</evidence>
<dbReference type="Proteomes" id="UP000053558">
    <property type="component" value="Unassembled WGS sequence"/>
</dbReference>
<dbReference type="PANTHER" id="PTHR19879">
    <property type="entry name" value="TRANSCRIPTION INITIATION FACTOR TFIID"/>
    <property type="match status" value="1"/>
</dbReference>
<keyword evidence="1 3" id="KW-0853">WD repeat</keyword>